<evidence type="ECO:0000256" key="3">
    <source>
        <dbReference type="ARBA" id="ARBA00022473"/>
    </source>
</evidence>
<dbReference type="Gene3D" id="3.30.2460.20">
    <property type="match status" value="1"/>
</dbReference>
<evidence type="ECO:0000256" key="7">
    <source>
        <dbReference type="ARBA" id="ARBA00023157"/>
    </source>
</evidence>
<reference evidence="12" key="1">
    <citation type="submission" date="2021-04" db="EMBL/GenBank/DDBJ databases">
        <authorList>
            <consortium name="Molecular Ecology Group"/>
        </authorList>
    </citation>
    <scope>NUCLEOTIDE SEQUENCE</scope>
</reference>
<evidence type="ECO:0000256" key="1">
    <source>
        <dbReference type="ARBA" id="ARBA00004498"/>
    </source>
</evidence>
<dbReference type="PANTHER" id="PTHR12027">
    <property type="entry name" value="WNT RELATED"/>
    <property type="match status" value="1"/>
</dbReference>
<dbReference type="GO" id="GO:0045165">
    <property type="term" value="P:cell fate commitment"/>
    <property type="evidence" value="ECO:0007669"/>
    <property type="project" value="TreeGrafter"/>
</dbReference>
<name>A0A8S3ZJD2_9EUPU</name>
<keyword evidence="5" id="KW-0272">Extracellular matrix</keyword>
<protein>
    <recommendedName>
        <fullName evidence="10">Protein Wnt</fullName>
    </recommendedName>
</protein>
<keyword evidence="8" id="KW-0325">Glycoprotein</keyword>
<dbReference type="GO" id="GO:0005125">
    <property type="term" value="F:cytokine activity"/>
    <property type="evidence" value="ECO:0007669"/>
    <property type="project" value="TreeGrafter"/>
</dbReference>
<evidence type="ECO:0000313" key="12">
    <source>
        <dbReference type="EMBL" id="CAG5128228.1"/>
    </source>
</evidence>
<comment type="similarity">
    <text evidence="2 10">Belongs to the Wnt family.</text>
</comment>
<sequence length="341" mass="38304">MRTQRLVARLYLLLMFPADIIGLWWAVGSPLIVDSNTICKNTKLLAGRQKTICKHEPEVVAEVARGARVALLECQYQFRNRRWNCTSASRSLSRILKTKNLRSFTPFTAAGVVYVVTQACSMGTLPQCTCEHPARDKSSDGEWEWGGCGDNVEYGYRKSRDFMDARKRKRKGDLTTKIQLHNNEAGRLAVKSFMRQECKCHGLSGSCTLKTCWKKMPPLREVGIRLKETFDGAIRVIISNDGKYIIPEGITIKPPSKQDLVYSDPSPDFCKKNRAVGSLGTKGRECESNSLGVGGCDLLCCGRGYSKTLLAFRENCKCRFLWCCEVICDTCERTKVVHTCL</sequence>
<keyword evidence="11" id="KW-0812">Transmembrane</keyword>
<dbReference type="InterPro" id="IPR018161">
    <property type="entry name" value="Wnt_CS"/>
</dbReference>
<dbReference type="GO" id="GO:0005109">
    <property type="term" value="F:frizzled binding"/>
    <property type="evidence" value="ECO:0007669"/>
    <property type="project" value="TreeGrafter"/>
</dbReference>
<keyword evidence="9" id="KW-0449">Lipoprotein</keyword>
<keyword evidence="6 10" id="KW-0879">Wnt signaling pathway</keyword>
<keyword evidence="11" id="KW-0472">Membrane</keyword>
<dbReference type="Proteomes" id="UP000678393">
    <property type="component" value="Unassembled WGS sequence"/>
</dbReference>
<evidence type="ECO:0000256" key="2">
    <source>
        <dbReference type="ARBA" id="ARBA00005683"/>
    </source>
</evidence>
<gene>
    <name evidence="12" type="ORF">CUNI_LOCUS13786</name>
</gene>
<dbReference type="GO" id="GO:0060070">
    <property type="term" value="P:canonical Wnt signaling pathway"/>
    <property type="evidence" value="ECO:0007669"/>
    <property type="project" value="TreeGrafter"/>
</dbReference>
<comment type="subcellular location">
    <subcellularLocation>
        <location evidence="1 10">Secreted</location>
        <location evidence="1 10">Extracellular space</location>
        <location evidence="1 10">Extracellular matrix</location>
    </subcellularLocation>
</comment>
<evidence type="ECO:0000256" key="8">
    <source>
        <dbReference type="ARBA" id="ARBA00023180"/>
    </source>
</evidence>
<keyword evidence="3 10" id="KW-0217">Developmental protein</keyword>
<proteinExistence type="inferred from homology"/>
<evidence type="ECO:0000256" key="10">
    <source>
        <dbReference type="RuleBase" id="RU003500"/>
    </source>
</evidence>
<keyword evidence="4" id="KW-0964">Secreted</keyword>
<dbReference type="FunFam" id="3.30.2460.20:FF:000001">
    <property type="entry name" value="Wnt homolog"/>
    <property type="match status" value="1"/>
</dbReference>
<dbReference type="InterPro" id="IPR009143">
    <property type="entry name" value="Wnt6"/>
</dbReference>
<dbReference type="InterPro" id="IPR043158">
    <property type="entry name" value="Wnt_C"/>
</dbReference>
<evidence type="ECO:0000256" key="6">
    <source>
        <dbReference type="ARBA" id="ARBA00022687"/>
    </source>
</evidence>
<organism evidence="12 13">
    <name type="scientific">Candidula unifasciata</name>
    <dbReference type="NCBI Taxonomy" id="100452"/>
    <lineage>
        <taxon>Eukaryota</taxon>
        <taxon>Metazoa</taxon>
        <taxon>Spiralia</taxon>
        <taxon>Lophotrochozoa</taxon>
        <taxon>Mollusca</taxon>
        <taxon>Gastropoda</taxon>
        <taxon>Heterobranchia</taxon>
        <taxon>Euthyneura</taxon>
        <taxon>Panpulmonata</taxon>
        <taxon>Eupulmonata</taxon>
        <taxon>Stylommatophora</taxon>
        <taxon>Helicina</taxon>
        <taxon>Helicoidea</taxon>
        <taxon>Geomitridae</taxon>
        <taxon>Candidula</taxon>
    </lineage>
</organism>
<evidence type="ECO:0000256" key="9">
    <source>
        <dbReference type="ARBA" id="ARBA00023288"/>
    </source>
</evidence>
<evidence type="ECO:0000313" key="13">
    <source>
        <dbReference type="Proteomes" id="UP000678393"/>
    </source>
</evidence>
<keyword evidence="11" id="KW-1133">Transmembrane helix</keyword>
<dbReference type="EMBL" id="CAJHNH020002986">
    <property type="protein sequence ID" value="CAG5128228.1"/>
    <property type="molecule type" value="Genomic_DNA"/>
</dbReference>
<dbReference type="CDD" id="cd19338">
    <property type="entry name" value="Wnt_Wnt6"/>
    <property type="match status" value="1"/>
</dbReference>
<dbReference type="PROSITE" id="PS00246">
    <property type="entry name" value="WNT1"/>
    <property type="match status" value="1"/>
</dbReference>
<dbReference type="InterPro" id="IPR005817">
    <property type="entry name" value="Wnt"/>
</dbReference>
<dbReference type="Pfam" id="PF00110">
    <property type="entry name" value="wnt"/>
    <property type="match status" value="1"/>
</dbReference>
<dbReference type="GO" id="GO:0005615">
    <property type="term" value="C:extracellular space"/>
    <property type="evidence" value="ECO:0007669"/>
    <property type="project" value="TreeGrafter"/>
</dbReference>
<dbReference type="PRINTS" id="PR01349">
    <property type="entry name" value="WNTPROTEIN"/>
</dbReference>
<comment type="function">
    <text evidence="10">Ligand for members of the frizzled family of seven transmembrane receptors.</text>
</comment>
<feature type="transmembrane region" description="Helical" evidence="11">
    <location>
        <begin position="12"/>
        <end position="33"/>
    </location>
</feature>
<evidence type="ECO:0000256" key="11">
    <source>
        <dbReference type="SAM" id="Phobius"/>
    </source>
</evidence>
<dbReference type="OrthoDB" id="5945655at2759"/>
<keyword evidence="13" id="KW-1185">Reference proteome</keyword>
<evidence type="ECO:0000256" key="5">
    <source>
        <dbReference type="ARBA" id="ARBA00022530"/>
    </source>
</evidence>
<dbReference type="AlphaFoldDB" id="A0A8S3ZJD2"/>
<accession>A0A8S3ZJD2</accession>
<dbReference type="SMART" id="SM00097">
    <property type="entry name" value="WNT1"/>
    <property type="match status" value="1"/>
</dbReference>
<dbReference type="GO" id="GO:0030182">
    <property type="term" value="P:neuron differentiation"/>
    <property type="evidence" value="ECO:0007669"/>
    <property type="project" value="TreeGrafter"/>
</dbReference>
<dbReference type="PANTHER" id="PTHR12027:SF72">
    <property type="entry name" value="PROTEIN WNT-6"/>
    <property type="match status" value="1"/>
</dbReference>
<keyword evidence="7" id="KW-1015">Disulfide bond</keyword>
<comment type="caution">
    <text evidence="12">The sequence shown here is derived from an EMBL/GenBank/DDBJ whole genome shotgun (WGS) entry which is preliminary data.</text>
</comment>
<evidence type="ECO:0000256" key="4">
    <source>
        <dbReference type="ARBA" id="ARBA00022525"/>
    </source>
</evidence>